<protein>
    <recommendedName>
        <fullName evidence="5">Acyl-CoA synthetase</fullName>
    </recommendedName>
</protein>
<evidence type="ECO:0000256" key="1">
    <source>
        <dbReference type="ARBA" id="ARBA00006432"/>
    </source>
</evidence>
<dbReference type="Pfam" id="PF00501">
    <property type="entry name" value="AMP-binding"/>
    <property type="match status" value="1"/>
</dbReference>
<comment type="caution">
    <text evidence="7">The sequence shown here is derived from an EMBL/GenBank/DDBJ whole genome shotgun (WGS) entry which is preliminary data.</text>
</comment>
<dbReference type="Pfam" id="PF23562">
    <property type="entry name" value="AMP-binding_C_3"/>
    <property type="match status" value="1"/>
</dbReference>
<sequence length="605" mass="65993">MLKEYTRPLEEPIEDDVNVFSLLEDRVERLPDDSLIEYKNHDGSWGSFDATHFKSKVTELAKGLIAKGIMPGDAVSILSRNRWEWTALDLAILSIGAVCVPLYETNSPSQVKRVLNDSHVVMIFVEDDDQREKLDLVRSQCAYLNDVYVITRGALGTIAAYGKGVSDAEFAERAEGVNGGDLATIVYTSGSMSSPKGIELSHSNIVFTVKSGIQAVPEICLGDGRRLLLFLPLGHAFARCLQFFAIGTDLTLGISSSLKTLLQDMQSFKPTFFLAVPRVFEKIYNAASQKAGSGTRGHVFLDAARVARQASVLRQKGEEASLSFKARYAFYKTAVYEDILDVMGGRVQYAISGGAPLDLDVARFFDGIGLPVLEGYGLTETMGPIAVNPVKGYRIGSIGQPMPGVSMGVDEEGELCVKSPSVCLGYHNHPELTHSQVVDGWLHTGDLGRIDDDGFVTLTGRKKEIIITAGGKNVSPSILESAVLSSPVISQCLVIGDRRPFISALITLDLDATNNWLHNQGAEPVADLKEARANPIVVTEVERAVDAANMLVSQAESIRRFEILDEDFTQEEGLLTPSFKPRRAEIVKRYAELIDRSIYAGRKGA</sequence>
<evidence type="ECO:0000256" key="2">
    <source>
        <dbReference type="ARBA" id="ARBA00022598"/>
    </source>
</evidence>
<evidence type="ECO:0000313" key="8">
    <source>
        <dbReference type="Proteomes" id="UP001373159"/>
    </source>
</evidence>
<dbReference type="InterPro" id="IPR042099">
    <property type="entry name" value="ANL_N_sf"/>
</dbReference>
<dbReference type="RefSeq" id="WP_340469243.1">
    <property type="nucleotide sequence ID" value="NZ_JBANBB010000001.1"/>
</dbReference>
<dbReference type="EMBL" id="JBANBB010000001">
    <property type="protein sequence ID" value="MEK0306695.1"/>
    <property type="molecule type" value="Genomic_DNA"/>
</dbReference>
<evidence type="ECO:0000256" key="5">
    <source>
        <dbReference type="ARBA" id="ARBA00032875"/>
    </source>
</evidence>
<accession>A0ABU8ZNX1</accession>
<dbReference type="PANTHER" id="PTHR43272:SF32">
    <property type="entry name" value="AMP-DEPENDENT SYNTHETASE_LIGASE DOMAIN-CONTAINING PROTEIN"/>
    <property type="match status" value="1"/>
</dbReference>
<dbReference type="InterPro" id="IPR000873">
    <property type="entry name" value="AMP-dep_synth/lig_dom"/>
</dbReference>
<dbReference type="CDD" id="cd05907">
    <property type="entry name" value="VL_LC_FACS_like"/>
    <property type="match status" value="1"/>
</dbReference>
<name>A0ABU8ZNX1_9BIFI</name>
<keyword evidence="3" id="KW-0276">Fatty acid metabolism</keyword>
<proteinExistence type="inferred from homology"/>
<organism evidence="7 8">
    <name type="scientific">Bifidobacterium favimelis</name>
    <dbReference type="NCBI Taxonomy" id="3122979"/>
    <lineage>
        <taxon>Bacteria</taxon>
        <taxon>Bacillati</taxon>
        <taxon>Actinomycetota</taxon>
        <taxon>Actinomycetes</taxon>
        <taxon>Bifidobacteriales</taxon>
        <taxon>Bifidobacteriaceae</taxon>
        <taxon>Bifidobacterium</taxon>
    </lineage>
</organism>
<comment type="similarity">
    <text evidence="1">Belongs to the ATP-dependent AMP-binding enzyme family.</text>
</comment>
<dbReference type="SUPFAM" id="SSF56801">
    <property type="entry name" value="Acetyl-CoA synthetase-like"/>
    <property type="match status" value="1"/>
</dbReference>
<keyword evidence="8" id="KW-1185">Reference proteome</keyword>
<dbReference type="PANTHER" id="PTHR43272">
    <property type="entry name" value="LONG-CHAIN-FATTY-ACID--COA LIGASE"/>
    <property type="match status" value="1"/>
</dbReference>
<dbReference type="Proteomes" id="UP001373159">
    <property type="component" value="Unassembled WGS sequence"/>
</dbReference>
<evidence type="ECO:0000256" key="4">
    <source>
        <dbReference type="ARBA" id="ARBA00023098"/>
    </source>
</evidence>
<evidence type="ECO:0000259" key="6">
    <source>
        <dbReference type="Pfam" id="PF00501"/>
    </source>
</evidence>
<evidence type="ECO:0000256" key="3">
    <source>
        <dbReference type="ARBA" id="ARBA00022832"/>
    </source>
</evidence>
<reference evidence="7 8" key="1">
    <citation type="submission" date="2024-02" db="EMBL/GenBank/DDBJ databases">
        <title>Bifidobacterium honeyensis sp. nov., isolated from the comb honey.</title>
        <authorList>
            <person name="Liu W."/>
            <person name="Li Y."/>
        </authorList>
    </citation>
    <scope>NUCLEOTIDE SEQUENCE [LARGE SCALE GENOMIC DNA]</scope>
    <source>
        <strain evidence="7 8">IMAU50988</strain>
    </source>
</reference>
<keyword evidence="2" id="KW-0436">Ligase</keyword>
<feature type="domain" description="AMP-dependent synthetase/ligase" evidence="6">
    <location>
        <begin position="24"/>
        <end position="427"/>
    </location>
</feature>
<evidence type="ECO:0000313" key="7">
    <source>
        <dbReference type="EMBL" id="MEK0306695.1"/>
    </source>
</evidence>
<keyword evidence="4" id="KW-0443">Lipid metabolism</keyword>
<gene>
    <name evidence="7" type="ORF">V8P97_04350</name>
</gene>
<dbReference type="Gene3D" id="3.40.50.12780">
    <property type="entry name" value="N-terminal domain of ligase-like"/>
    <property type="match status" value="1"/>
</dbReference>